<gene>
    <name evidence="2" type="ORF">TIFTF001_023292</name>
</gene>
<accession>A0AA88DF79</accession>
<comment type="caution">
    <text evidence="2">The sequence shown here is derived from an EMBL/GenBank/DDBJ whole genome shotgun (WGS) entry which is preliminary data.</text>
</comment>
<evidence type="ECO:0008006" key="4">
    <source>
        <dbReference type="Google" id="ProtNLM"/>
    </source>
</evidence>
<feature type="region of interest" description="Disordered" evidence="1">
    <location>
        <begin position="125"/>
        <end position="159"/>
    </location>
</feature>
<name>A0AA88DF79_FICCA</name>
<feature type="compositionally biased region" description="Basic and acidic residues" evidence="1">
    <location>
        <begin position="149"/>
        <end position="159"/>
    </location>
</feature>
<proteinExistence type="predicted"/>
<protein>
    <recommendedName>
        <fullName evidence="4">Retrotransposon gag domain-containing protein</fullName>
    </recommendedName>
</protein>
<dbReference type="Proteomes" id="UP001187192">
    <property type="component" value="Unassembled WGS sequence"/>
</dbReference>
<evidence type="ECO:0000313" key="3">
    <source>
        <dbReference type="Proteomes" id="UP001187192"/>
    </source>
</evidence>
<reference evidence="2" key="1">
    <citation type="submission" date="2023-07" db="EMBL/GenBank/DDBJ databases">
        <title>draft genome sequence of fig (Ficus carica).</title>
        <authorList>
            <person name="Takahashi T."/>
            <person name="Nishimura K."/>
        </authorList>
    </citation>
    <scope>NUCLEOTIDE SEQUENCE</scope>
</reference>
<dbReference type="EMBL" id="BTGU01000049">
    <property type="protein sequence ID" value="GMN54176.1"/>
    <property type="molecule type" value="Genomic_DNA"/>
</dbReference>
<organism evidence="2 3">
    <name type="scientific">Ficus carica</name>
    <name type="common">Common fig</name>
    <dbReference type="NCBI Taxonomy" id="3494"/>
    <lineage>
        <taxon>Eukaryota</taxon>
        <taxon>Viridiplantae</taxon>
        <taxon>Streptophyta</taxon>
        <taxon>Embryophyta</taxon>
        <taxon>Tracheophyta</taxon>
        <taxon>Spermatophyta</taxon>
        <taxon>Magnoliopsida</taxon>
        <taxon>eudicotyledons</taxon>
        <taxon>Gunneridae</taxon>
        <taxon>Pentapetalae</taxon>
        <taxon>rosids</taxon>
        <taxon>fabids</taxon>
        <taxon>Rosales</taxon>
        <taxon>Moraceae</taxon>
        <taxon>Ficeae</taxon>
        <taxon>Ficus</taxon>
    </lineage>
</organism>
<evidence type="ECO:0000313" key="2">
    <source>
        <dbReference type="EMBL" id="GMN54176.1"/>
    </source>
</evidence>
<keyword evidence="3" id="KW-1185">Reference proteome</keyword>
<evidence type="ECO:0000256" key="1">
    <source>
        <dbReference type="SAM" id="MobiDB-lite"/>
    </source>
</evidence>
<sequence>MSFPDKFQPVQVWSRLAVIQLRGAVRRWWESIGQDLNLIHWRDFRRSITEHFVVPFIYREKMVDSMYAQGCLFFTRAGVLHEIRALVYFPQPYLDYDHLCSEVIYAEMHLRVEMVDTLPTRGLENAEDASSHVEAPVPAPHQSEAVGDEDTRIDPEEED</sequence>
<dbReference type="AlphaFoldDB" id="A0AA88DF79"/>